<sequence>METLGDVSWKSMPTYRGTRSAVVRPSYTPDLDDPAGKKRERRRRGGRALLIGLPATCCILYIAYHLLSKTSKPGVAEDGQSAAWDRFPLPSAQLADRLLVTTHSRVLWFNWRTRQVDVLHEGEGIYYGHFPGLELDPRGSPATLWVVSRPHNWRPRTASEWLIKIDIASGRELDRKKIPSKFAHDAIRVGERVFVTSTGDGQLLELELPSMGLRRSLPLFTMQQHVNTLSPAGPGRLWAMLHRKGPSEMVMVDLRGRTARISSTVGDVGRMSHGIVHWRGSLLVLDSGNAALLAVDPSTGTSRRLWQSNRTEAPFLKGLAVVDDIAFVGVSAPSRRSQRDDPTLNSEVTAVRLEDGRELWTVELPTHGLLNAIS</sequence>
<organism evidence="2">
    <name type="scientific">Tetraselmis sp. GSL018</name>
    <dbReference type="NCBI Taxonomy" id="582737"/>
    <lineage>
        <taxon>Eukaryota</taxon>
        <taxon>Viridiplantae</taxon>
        <taxon>Chlorophyta</taxon>
        <taxon>core chlorophytes</taxon>
        <taxon>Chlorodendrophyceae</taxon>
        <taxon>Chlorodendrales</taxon>
        <taxon>Chlorodendraceae</taxon>
        <taxon>Tetraselmis</taxon>
    </lineage>
</organism>
<dbReference type="Gene3D" id="2.130.10.10">
    <property type="entry name" value="YVTN repeat-like/Quinoprotein amine dehydrogenase"/>
    <property type="match status" value="1"/>
</dbReference>
<dbReference type="InterPro" id="IPR015943">
    <property type="entry name" value="WD40/YVTN_repeat-like_dom_sf"/>
</dbReference>
<feature type="non-terminal residue" evidence="2">
    <location>
        <position position="374"/>
    </location>
</feature>
<gene>
    <name evidence="2" type="ORF">TSPGSL018_15972</name>
</gene>
<evidence type="ECO:0000313" key="2">
    <source>
        <dbReference type="EMBL" id="JAC65469.1"/>
    </source>
</evidence>
<keyword evidence="1" id="KW-0472">Membrane</keyword>
<dbReference type="SUPFAM" id="SSF63825">
    <property type="entry name" value="YWTD domain"/>
    <property type="match status" value="1"/>
</dbReference>
<protein>
    <submittedName>
        <fullName evidence="2">Green algal specific aspartyl asparaginyl beta-hydroxylase</fullName>
    </submittedName>
</protein>
<dbReference type="EMBL" id="GBEZ01021267">
    <property type="protein sequence ID" value="JAC65469.1"/>
    <property type="molecule type" value="Transcribed_RNA"/>
</dbReference>
<keyword evidence="1" id="KW-1133">Transmembrane helix</keyword>
<name>A0A061R3X8_9CHLO</name>
<keyword evidence="1" id="KW-0812">Transmembrane</keyword>
<feature type="transmembrane region" description="Helical" evidence="1">
    <location>
        <begin position="48"/>
        <end position="67"/>
    </location>
</feature>
<reference evidence="2" key="1">
    <citation type="submission" date="2014-05" db="EMBL/GenBank/DDBJ databases">
        <title>The transcriptome of the halophilic microalga Tetraselmis sp. GSL018 isolated from the Great Salt Lake, Utah.</title>
        <authorList>
            <person name="Jinkerson R.E."/>
            <person name="D'Adamo S."/>
            <person name="Posewitz M.C."/>
        </authorList>
    </citation>
    <scope>NUCLEOTIDE SEQUENCE</scope>
    <source>
        <strain evidence="2">GSL018</strain>
    </source>
</reference>
<accession>A0A061R3X8</accession>
<proteinExistence type="predicted"/>
<evidence type="ECO:0000256" key="1">
    <source>
        <dbReference type="SAM" id="Phobius"/>
    </source>
</evidence>
<dbReference type="AlphaFoldDB" id="A0A061R3X8"/>